<feature type="compositionally biased region" description="Basic and acidic residues" evidence="6">
    <location>
        <begin position="56"/>
        <end position="86"/>
    </location>
</feature>
<dbReference type="Pfam" id="PF08701">
    <property type="entry name" value="GN3L_Grn1"/>
    <property type="match status" value="1"/>
</dbReference>
<evidence type="ECO:0000259" key="7">
    <source>
        <dbReference type="PROSITE" id="PS51721"/>
    </source>
</evidence>
<dbReference type="PANTHER" id="PTHR11089:SF30">
    <property type="entry name" value="GUANINE NUCLEOTIDE-BINDING PROTEIN-LIKE 3 HOMOLOG"/>
    <property type="match status" value="1"/>
</dbReference>
<dbReference type="FunFam" id="1.10.1580.10:FF:000002">
    <property type="entry name" value="Guanine nucleotide-binding protein-like 3 (nucleolar)-like"/>
    <property type="match status" value="1"/>
</dbReference>
<dbReference type="eggNOG" id="KOG2484">
    <property type="taxonomic scope" value="Eukaryota"/>
</dbReference>
<dbReference type="InterPro" id="IPR014813">
    <property type="entry name" value="Gnl3_N_dom"/>
</dbReference>
<dbReference type="InterPro" id="IPR006073">
    <property type="entry name" value="GTP-bd"/>
</dbReference>
<evidence type="ECO:0000256" key="3">
    <source>
        <dbReference type="ARBA" id="ARBA00023054"/>
    </source>
</evidence>
<dbReference type="AlphaFoldDB" id="A0A1X7VK08"/>
<dbReference type="FunFam" id="3.40.50.300:FF:000493">
    <property type="entry name" value="Guanine nucleotide-binding protein-like 3-like protein"/>
    <property type="match status" value="1"/>
</dbReference>
<keyword evidence="3" id="KW-0175">Coiled coil</keyword>
<feature type="domain" description="CP-type G" evidence="7">
    <location>
        <begin position="132"/>
        <end position="318"/>
    </location>
</feature>
<reference evidence="8" key="1">
    <citation type="submission" date="2017-05" db="UniProtKB">
        <authorList>
            <consortium name="EnsemblMetazoa"/>
        </authorList>
    </citation>
    <scope>IDENTIFICATION</scope>
</reference>
<dbReference type="PRINTS" id="PR00326">
    <property type="entry name" value="GTP1OBG"/>
</dbReference>
<dbReference type="GO" id="GO:0005730">
    <property type="term" value="C:nucleolus"/>
    <property type="evidence" value="ECO:0007669"/>
    <property type="project" value="TreeGrafter"/>
</dbReference>
<dbReference type="PROSITE" id="PS51721">
    <property type="entry name" value="G_CP"/>
    <property type="match status" value="1"/>
</dbReference>
<dbReference type="OrthoDB" id="444945at2759"/>
<feature type="compositionally biased region" description="Basic residues" evidence="6">
    <location>
        <begin position="1"/>
        <end position="46"/>
    </location>
</feature>
<evidence type="ECO:0000313" key="8">
    <source>
        <dbReference type="EnsemblMetazoa" id="Aqu2.1.40362_001"/>
    </source>
</evidence>
<keyword evidence="5" id="KW-0539">Nucleus</keyword>
<evidence type="ECO:0000256" key="4">
    <source>
        <dbReference type="ARBA" id="ARBA00023134"/>
    </source>
</evidence>
<dbReference type="PANTHER" id="PTHR11089">
    <property type="entry name" value="GTP-BINDING PROTEIN-RELATED"/>
    <property type="match status" value="1"/>
</dbReference>
<dbReference type="EnsemblMetazoa" id="Aqu2.1.40362_001">
    <property type="protein sequence ID" value="Aqu2.1.40362_001"/>
    <property type="gene ID" value="Aqu2.1.40362"/>
</dbReference>
<sequence>MVKKKRQSKRLPAAKRYKIERKVKEHRRKMKKEAKSKSKKSSKKKKDSGIPNLYPYKEKLLKEIQDKKEREQEIRQRQKEQRQQEHQKKRNLQLFQDDVTQRTREYEEKELAKTWAQSNSQSKSDPSLKAFYKEFRKVVEAADVVLEVLDARDPLGSRCFEMEQAVLASGSNKKLILLLNKIDLVPRENILKWLKYLRNEFPTVPFKASTQTQKHNLSCKHLQLLGGSSHSLEKSSVCLGSELLMKLLGNYCCSTGIQTSITVGVVGLPNVGKSSVINSLKRDRVCTVGSVPGITRSLQEIQLDRHIKLLDCPGIVMTDSSSSDLSVSLRNCIKVDSMSDVISPVEAILRRCDSNTLILQYTIPDYSTTEEFLSHLARRYGKLKKGGVPDIDAAAKKILHDWNSGAIKYFTHPPEEQTLPAHISAEIVHEWSKAFDISGVKEEEDKLLTELMEKMEIGTTS</sequence>
<dbReference type="Gene3D" id="3.40.50.300">
    <property type="entry name" value="P-loop containing nucleotide triphosphate hydrolases"/>
    <property type="match status" value="1"/>
</dbReference>
<dbReference type="FunCoup" id="A0A1X7VK08">
    <property type="interactions" value="534"/>
</dbReference>
<dbReference type="InterPro" id="IPR050755">
    <property type="entry name" value="TRAFAC_YlqF/YawG_RiboMat"/>
</dbReference>
<dbReference type="InterPro" id="IPR030378">
    <property type="entry name" value="G_CP_dom"/>
</dbReference>
<name>A0A1X7VK08_AMPQE</name>
<accession>A0A1X7VK08</accession>
<dbReference type="SUPFAM" id="SSF52540">
    <property type="entry name" value="P-loop containing nucleoside triphosphate hydrolases"/>
    <property type="match status" value="1"/>
</dbReference>
<dbReference type="GO" id="GO:0005525">
    <property type="term" value="F:GTP binding"/>
    <property type="evidence" value="ECO:0007669"/>
    <property type="project" value="UniProtKB-KW"/>
</dbReference>
<dbReference type="Gene3D" id="1.10.1580.10">
    <property type="match status" value="1"/>
</dbReference>
<dbReference type="Pfam" id="PF01926">
    <property type="entry name" value="MMR_HSR1"/>
    <property type="match status" value="1"/>
</dbReference>
<dbReference type="InterPro" id="IPR027417">
    <property type="entry name" value="P-loop_NTPase"/>
</dbReference>
<dbReference type="CDD" id="cd04178">
    <property type="entry name" value="Nucleostemin_like"/>
    <property type="match status" value="1"/>
</dbReference>
<dbReference type="STRING" id="400682.A0A1X7VK08"/>
<evidence type="ECO:0000256" key="5">
    <source>
        <dbReference type="ARBA" id="ARBA00023242"/>
    </source>
</evidence>
<comment type="subcellular location">
    <subcellularLocation>
        <location evidence="1">Nucleus</location>
    </subcellularLocation>
</comment>
<feature type="region of interest" description="Disordered" evidence="6">
    <location>
        <begin position="1"/>
        <end position="96"/>
    </location>
</feature>
<dbReference type="OMA" id="NWIKYFR"/>
<keyword evidence="4" id="KW-0342">GTP-binding</keyword>
<proteinExistence type="predicted"/>
<dbReference type="InterPro" id="IPR023179">
    <property type="entry name" value="GTP-bd_ortho_bundle_sf"/>
</dbReference>
<evidence type="ECO:0000256" key="1">
    <source>
        <dbReference type="ARBA" id="ARBA00004123"/>
    </source>
</evidence>
<evidence type="ECO:0000256" key="2">
    <source>
        <dbReference type="ARBA" id="ARBA00022741"/>
    </source>
</evidence>
<organism evidence="8">
    <name type="scientific">Amphimedon queenslandica</name>
    <name type="common">Sponge</name>
    <dbReference type="NCBI Taxonomy" id="400682"/>
    <lineage>
        <taxon>Eukaryota</taxon>
        <taxon>Metazoa</taxon>
        <taxon>Porifera</taxon>
        <taxon>Demospongiae</taxon>
        <taxon>Heteroscleromorpha</taxon>
        <taxon>Haplosclerida</taxon>
        <taxon>Niphatidae</taxon>
        <taxon>Amphimedon</taxon>
    </lineage>
</organism>
<dbReference type="InParanoid" id="A0A1X7VK08"/>
<evidence type="ECO:0000256" key="6">
    <source>
        <dbReference type="SAM" id="MobiDB-lite"/>
    </source>
</evidence>
<keyword evidence="2" id="KW-0547">Nucleotide-binding</keyword>
<protein>
    <recommendedName>
        <fullName evidence="7">CP-type G domain-containing protein</fullName>
    </recommendedName>
</protein>